<dbReference type="EMBL" id="KE392251">
    <property type="protein sequence ID" value="ESA20373.1"/>
    <property type="molecule type" value="Genomic_DNA"/>
</dbReference>
<dbReference type="GO" id="GO:0003700">
    <property type="term" value="F:DNA-binding transcription factor activity"/>
    <property type="evidence" value="ECO:0007669"/>
    <property type="project" value="InterPro"/>
</dbReference>
<evidence type="ECO:0000256" key="1">
    <source>
        <dbReference type="SAM" id="Coils"/>
    </source>
</evidence>
<dbReference type="InterPro" id="IPR004827">
    <property type="entry name" value="bZIP"/>
</dbReference>
<protein>
    <recommendedName>
        <fullName evidence="2">BZIP domain-containing protein</fullName>
    </recommendedName>
</protein>
<organism evidence="3">
    <name type="scientific">Rhizophagus irregularis (strain DAOM 181602 / DAOM 197198 / MUCL 43194)</name>
    <name type="common">Arbuscular mycorrhizal fungus</name>
    <name type="synonym">Glomus intraradices</name>
    <dbReference type="NCBI Taxonomy" id="747089"/>
    <lineage>
        <taxon>Eukaryota</taxon>
        <taxon>Fungi</taxon>
        <taxon>Fungi incertae sedis</taxon>
        <taxon>Mucoromycota</taxon>
        <taxon>Glomeromycotina</taxon>
        <taxon>Glomeromycetes</taxon>
        <taxon>Glomerales</taxon>
        <taxon>Glomeraceae</taxon>
        <taxon>Rhizophagus</taxon>
    </lineage>
</organism>
<dbReference type="PROSITE" id="PS00036">
    <property type="entry name" value="BZIP_BASIC"/>
    <property type="match status" value="1"/>
</dbReference>
<feature type="domain" description="BZIP" evidence="2">
    <location>
        <begin position="62"/>
        <end position="118"/>
    </location>
</feature>
<dbReference type="AlphaFoldDB" id="U9UP97"/>
<sequence>MANIVRPSITRNYMVIAWFIRQDDQDKAQFYWNNEYEKFAIFSLFPSRSTNIMTKMEVETLRGRNRKAAARYRAKNKEKMTKITINLHSLKETHNCLKQEVSNLQNEVIRLKEAFLSESDLCTPGTCQHYQDFINLYLPRIYDTGSLSVEDHAENNGIHSCSDHIPNP</sequence>
<feature type="coiled-coil region" evidence="1">
    <location>
        <begin position="87"/>
        <end position="114"/>
    </location>
</feature>
<dbReference type="Pfam" id="PF07716">
    <property type="entry name" value="bZIP_2"/>
    <property type="match status" value="1"/>
</dbReference>
<dbReference type="HOGENOM" id="CLU_135176_0_0_1"/>
<keyword evidence="1" id="KW-0175">Coiled coil</keyword>
<dbReference type="PROSITE" id="PS50217">
    <property type="entry name" value="BZIP"/>
    <property type="match status" value="1"/>
</dbReference>
<evidence type="ECO:0000313" key="3">
    <source>
        <dbReference type="EMBL" id="ESA20373.1"/>
    </source>
</evidence>
<gene>
    <name evidence="3" type="ORF">GLOINDRAFT_84023</name>
</gene>
<dbReference type="Gene3D" id="1.20.5.170">
    <property type="match status" value="1"/>
</dbReference>
<accession>U9UP97</accession>
<dbReference type="VEuPathDB" id="FungiDB:RhiirFUN_025353"/>
<dbReference type="InterPro" id="IPR046347">
    <property type="entry name" value="bZIP_sf"/>
</dbReference>
<proteinExistence type="predicted"/>
<dbReference type="SUPFAM" id="SSF57959">
    <property type="entry name" value="Leucine zipper domain"/>
    <property type="match status" value="1"/>
</dbReference>
<name>U9UP97_RHIID</name>
<reference evidence="3" key="1">
    <citation type="submission" date="2013-07" db="EMBL/GenBank/DDBJ databases">
        <title>The genome of an arbuscular mycorrhizal fungus provides insights into the evolution of the oldest plant symbiosis.</title>
        <authorList>
            <consortium name="DOE Joint Genome Institute"/>
            <person name="Tisserant E."/>
            <person name="Malbreil M."/>
            <person name="Kuo A."/>
            <person name="Kohler A."/>
            <person name="Symeonidi A."/>
            <person name="Balestrini R."/>
            <person name="Charron P."/>
            <person name="Duensing N."/>
            <person name="Frei-dit-Frey N."/>
            <person name="Gianinazzi-Pearson V."/>
            <person name="Gilbert B."/>
            <person name="Handa Y."/>
            <person name="Hijri M."/>
            <person name="Kaul R."/>
            <person name="Kawaguchi M."/>
            <person name="Krajinski F."/>
            <person name="Lammers P."/>
            <person name="Lapierre D."/>
            <person name="Masclaux F.G."/>
            <person name="Murat C."/>
            <person name="Morin E."/>
            <person name="Ndikumana S."/>
            <person name="Pagni M."/>
            <person name="Petitpierre D."/>
            <person name="Requena N."/>
            <person name="Rosikiewicz P."/>
            <person name="Riley R."/>
            <person name="Saito K."/>
            <person name="San Clemente H."/>
            <person name="Shapiro H."/>
            <person name="van Tuinen D."/>
            <person name="Becard G."/>
            <person name="Bonfante P."/>
            <person name="Paszkowski U."/>
            <person name="Shachar-Hill Y."/>
            <person name="Young J.P."/>
            <person name="Sanders I.R."/>
            <person name="Henrissat B."/>
            <person name="Rensing S.A."/>
            <person name="Grigoriev I.V."/>
            <person name="Corradi N."/>
            <person name="Roux C."/>
            <person name="Martin F."/>
        </authorList>
    </citation>
    <scope>NUCLEOTIDE SEQUENCE</scope>
    <source>
        <strain evidence="3">DAOM 197198</strain>
    </source>
</reference>
<dbReference type="SMART" id="SM00338">
    <property type="entry name" value="BRLZ"/>
    <property type="match status" value="1"/>
</dbReference>
<evidence type="ECO:0000259" key="2">
    <source>
        <dbReference type="PROSITE" id="PS50217"/>
    </source>
</evidence>